<dbReference type="GO" id="GO:0005737">
    <property type="term" value="C:cytoplasm"/>
    <property type="evidence" value="ECO:0007669"/>
    <property type="project" value="UniProtKB-SubCell"/>
</dbReference>
<dbReference type="NCBIfam" id="NF002115">
    <property type="entry name" value="PRK00951.2-5"/>
    <property type="match status" value="1"/>
</dbReference>
<dbReference type="EMBL" id="JRYO01000056">
    <property type="protein sequence ID" value="KHE93484.1"/>
    <property type="molecule type" value="Genomic_DNA"/>
</dbReference>
<dbReference type="UniPathway" id="UPA00031">
    <property type="reaction ID" value="UER00011"/>
</dbReference>
<evidence type="ECO:0000313" key="8">
    <source>
        <dbReference type="EMBL" id="KHE93484.1"/>
    </source>
</evidence>
<keyword evidence="5 6" id="KW-0456">Lyase</keyword>
<dbReference type="Proteomes" id="UP000030652">
    <property type="component" value="Unassembled WGS sequence"/>
</dbReference>
<dbReference type="PROSITE" id="PS00954">
    <property type="entry name" value="IGP_DEHYDRATASE_1"/>
    <property type="match status" value="1"/>
</dbReference>
<dbReference type="NCBIfam" id="NF002116">
    <property type="entry name" value="PRK00951.2-6"/>
    <property type="match status" value="1"/>
</dbReference>
<comment type="subcellular location">
    <subcellularLocation>
        <location evidence="6 7">Cytoplasm</location>
    </subcellularLocation>
</comment>
<dbReference type="PATRIC" id="fig|237368.3.peg.845"/>
<dbReference type="InterPro" id="IPR000807">
    <property type="entry name" value="ImidazoleglycerolP_deHydtase"/>
</dbReference>
<dbReference type="InterPro" id="IPR020568">
    <property type="entry name" value="Ribosomal_Su5_D2-typ_SF"/>
</dbReference>
<keyword evidence="6" id="KW-0963">Cytoplasm</keyword>
<dbReference type="GO" id="GO:0004424">
    <property type="term" value="F:imidazoleglycerol-phosphate dehydratase activity"/>
    <property type="evidence" value="ECO:0007669"/>
    <property type="project" value="UniProtKB-UniRule"/>
</dbReference>
<dbReference type="CDD" id="cd07914">
    <property type="entry name" value="IGPD"/>
    <property type="match status" value="1"/>
</dbReference>
<dbReference type="FunFam" id="3.30.230.40:FF:000003">
    <property type="entry name" value="Imidazoleglycerol-phosphate dehydratase HisB"/>
    <property type="match status" value="1"/>
</dbReference>
<dbReference type="InterPro" id="IPR020565">
    <property type="entry name" value="ImidazoleglycerP_deHydtase_CS"/>
</dbReference>
<reference evidence="8 9" key="1">
    <citation type="submission" date="2014-10" db="EMBL/GenBank/DDBJ databases">
        <title>Draft genome of anammox bacterium scalindua brodae, obtained using differential coverage binning of sequence data from two enrichment reactors.</title>
        <authorList>
            <person name="Speth D.R."/>
            <person name="Russ L."/>
            <person name="Kartal B."/>
            <person name="Op den Camp H.J."/>
            <person name="Dutilh B.E."/>
            <person name="Jetten M.S."/>
        </authorList>
    </citation>
    <scope>NUCLEOTIDE SEQUENCE [LARGE SCALE GENOMIC DNA]</scope>
    <source>
        <strain evidence="8">RU1</strain>
    </source>
</reference>
<dbReference type="eggNOG" id="COG0131">
    <property type="taxonomic scope" value="Bacteria"/>
</dbReference>
<evidence type="ECO:0000313" key="9">
    <source>
        <dbReference type="Proteomes" id="UP000030652"/>
    </source>
</evidence>
<keyword evidence="4 6" id="KW-0368">Histidine biosynthesis</keyword>
<dbReference type="NCBIfam" id="NF002114">
    <property type="entry name" value="PRK00951.2-4"/>
    <property type="match status" value="1"/>
</dbReference>
<gene>
    <name evidence="6 8" type="primary">hisB</name>
    <name evidence="8" type="ORF">SCABRO_00779</name>
</gene>
<dbReference type="PANTHER" id="PTHR23133:SF2">
    <property type="entry name" value="IMIDAZOLEGLYCEROL-PHOSPHATE DEHYDRATASE"/>
    <property type="match status" value="1"/>
</dbReference>
<evidence type="ECO:0000256" key="2">
    <source>
        <dbReference type="ARBA" id="ARBA00016664"/>
    </source>
</evidence>
<organism evidence="8 9">
    <name type="scientific">Candidatus Scalindua brodae</name>
    <dbReference type="NCBI Taxonomy" id="237368"/>
    <lineage>
        <taxon>Bacteria</taxon>
        <taxon>Pseudomonadati</taxon>
        <taxon>Planctomycetota</taxon>
        <taxon>Candidatus Brocadiia</taxon>
        <taxon>Candidatus Brocadiales</taxon>
        <taxon>Candidatus Scalinduaceae</taxon>
        <taxon>Candidatus Scalindua</taxon>
    </lineage>
</organism>
<evidence type="ECO:0000256" key="5">
    <source>
        <dbReference type="ARBA" id="ARBA00023239"/>
    </source>
</evidence>
<evidence type="ECO:0000256" key="6">
    <source>
        <dbReference type="HAMAP-Rule" id="MF_00076"/>
    </source>
</evidence>
<name>A0A0B0ELJ6_9BACT</name>
<comment type="catalytic activity">
    <reaction evidence="6 7">
        <text>D-erythro-1-(imidazol-4-yl)glycerol 3-phosphate = 3-(imidazol-4-yl)-2-oxopropyl phosphate + H2O</text>
        <dbReference type="Rhea" id="RHEA:11040"/>
        <dbReference type="ChEBI" id="CHEBI:15377"/>
        <dbReference type="ChEBI" id="CHEBI:57766"/>
        <dbReference type="ChEBI" id="CHEBI:58278"/>
        <dbReference type="EC" id="4.2.1.19"/>
    </reaction>
</comment>
<evidence type="ECO:0000256" key="3">
    <source>
        <dbReference type="ARBA" id="ARBA00022605"/>
    </source>
</evidence>
<dbReference type="SUPFAM" id="SSF54211">
    <property type="entry name" value="Ribosomal protein S5 domain 2-like"/>
    <property type="match status" value="2"/>
</dbReference>
<proteinExistence type="inferred from homology"/>
<dbReference type="EC" id="4.2.1.19" evidence="6 7"/>
<protein>
    <recommendedName>
        <fullName evidence="2 6">Imidazoleglycerol-phosphate dehydratase</fullName>
        <shortName evidence="6">IGPD</shortName>
        <ecNumber evidence="6 7">4.2.1.19</ecNumber>
    </recommendedName>
</protein>
<dbReference type="FunFam" id="3.30.230.40:FF:000001">
    <property type="entry name" value="Imidazoleglycerol-phosphate dehydratase HisB"/>
    <property type="match status" value="1"/>
</dbReference>
<dbReference type="PANTHER" id="PTHR23133">
    <property type="entry name" value="IMIDAZOLEGLYCEROL-PHOSPHATE DEHYDRATASE HIS7"/>
    <property type="match status" value="1"/>
</dbReference>
<dbReference type="InterPro" id="IPR038494">
    <property type="entry name" value="IGPD_sf"/>
</dbReference>
<evidence type="ECO:0000256" key="7">
    <source>
        <dbReference type="RuleBase" id="RU000599"/>
    </source>
</evidence>
<dbReference type="Gene3D" id="3.30.230.40">
    <property type="entry name" value="Imidazole glycerol phosphate dehydratase, domain 1"/>
    <property type="match status" value="2"/>
</dbReference>
<dbReference type="PROSITE" id="PS00955">
    <property type="entry name" value="IGP_DEHYDRATASE_2"/>
    <property type="match status" value="1"/>
</dbReference>
<dbReference type="AlphaFoldDB" id="A0A0B0ELJ6"/>
<dbReference type="NCBIfam" id="NF002109">
    <property type="entry name" value="PRK00951.1-5"/>
    <property type="match status" value="1"/>
</dbReference>
<comment type="caution">
    <text evidence="8">The sequence shown here is derived from an EMBL/GenBank/DDBJ whole genome shotgun (WGS) entry which is preliminary data.</text>
</comment>
<dbReference type="Pfam" id="PF00475">
    <property type="entry name" value="IGPD"/>
    <property type="match status" value="1"/>
</dbReference>
<sequence>MKNRTSNIDRKTNETNISLSLNLDGKGKRSVSTGIGFFDHMLDLFAKHALFDLEIKATGDTNVDFHHTVEDVGICIGLAVKEALGDKAGIVRFSNVSVPMQESLANIAIDISGRSALVFNAKLDAKKIGDFDSELIKEFLEAFTVNAGLNLHVNVQYGENAHHIAEAIFKGIAKALDRATRIDGRTDEVPSTKGVL</sequence>
<keyword evidence="3 6" id="KW-0028">Amino-acid biosynthesis</keyword>
<dbReference type="HAMAP" id="MF_00076">
    <property type="entry name" value="HisB"/>
    <property type="match status" value="1"/>
</dbReference>
<accession>A0A0B0ELJ6</accession>
<dbReference type="NCBIfam" id="NF002111">
    <property type="entry name" value="PRK00951.2-1"/>
    <property type="match status" value="1"/>
</dbReference>
<dbReference type="GO" id="GO:0000105">
    <property type="term" value="P:L-histidine biosynthetic process"/>
    <property type="evidence" value="ECO:0007669"/>
    <property type="project" value="UniProtKB-UniRule"/>
</dbReference>
<evidence type="ECO:0000256" key="4">
    <source>
        <dbReference type="ARBA" id="ARBA00023102"/>
    </source>
</evidence>
<comment type="pathway">
    <text evidence="1 6 7">Amino-acid biosynthesis; L-histidine biosynthesis; L-histidine from 5-phospho-alpha-D-ribose 1-diphosphate: step 6/9.</text>
</comment>
<evidence type="ECO:0000256" key="1">
    <source>
        <dbReference type="ARBA" id="ARBA00005047"/>
    </source>
</evidence>
<comment type="similarity">
    <text evidence="6 7">Belongs to the imidazoleglycerol-phosphate dehydratase family.</text>
</comment>